<accession>A0ACC2VEV2</accession>
<reference evidence="1" key="1">
    <citation type="submission" date="2023-04" db="EMBL/GenBank/DDBJ databases">
        <title>Draft Genome sequencing of Naganishia species isolated from polar environments using Oxford Nanopore Technology.</title>
        <authorList>
            <person name="Leo P."/>
            <person name="Venkateswaran K."/>
        </authorList>
    </citation>
    <scope>NUCLEOTIDE SEQUENCE</scope>
    <source>
        <strain evidence="1">MNA-CCFEE 5262</strain>
    </source>
</reference>
<name>A0ACC2VEV2_9TREE</name>
<evidence type="ECO:0000313" key="2">
    <source>
        <dbReference type="Proteomes" id="UP001230649"/>
    </source>
</evidence>
<sequence>MSESIAVAENRLYFTRSFADDLAKQAVPRGLHKILSRYNSFGKVLLERGSFEQLESTDRLERGQYQWDLQRAEETDCVISASGEDIMAYNESRVHLWFEEAERQLPDWLSNPKLLAEAGPAAVHQLLSHMGLEYPTDIGV</sequence>
<organism evidence="1 2">
    <name type="scientific">Naganishia adeliensis</name>
    <dbReference type="NCBI Taxonomy" id="92952"/>
    <lineage>
        <taxon>Eukaryota</taxon>
        <taxon>Fungi</taxon>
        <taxon>Dikarya</taxon>
        <taxon>Basidiomycota</taxon>
        <taxon>Agaricomycotina</taxon>
        <taxon>Tremellomycetes</taxon>
        <taxon>Filobasidiales</taxon>
        <taxon>Filobasidiaceae</taxon>
        <taxon>Naganishia</taxon>
    </lineage>
</organism>
<comment type="caution">
    <text evidence="1">The sequence shown here is derived from an EMBL/GenBank/DDBJ whole genome shotgun (WGS) entry which is preliminary data.</text>
</comment>
<dbReference type="Proteomes" id="UP001230649">
    <property type="component" value="Unassembled WGS sequence"/>
</dbReference>
<protein>
    <submittedName>
        <fullName evidence="1">Uncharacterized protein</fullName>
    </submittedName>
</protein>
<proteinExistence type="predicted"/>
<evidence type="ECO:0000313" key="1">
    <source>
        <dbReference type="EMBL" id="KAJ9097883.1"/>
    </source>
</evidence>
<gene>
    <name evidence="1" type="ORF">QFC20_006106</name>
</gene>
<keyword evidence="2" id="KW-1185">Reference proteome</keyword>
<dbReference type="EMBL" id="JASBWS010000099">
    <property type="protein sequence ID" value="KAJ9097883.1"/>
    <property type="molecule type" value="Genomic_DNA"/>
</dbReference>